<dbReference type="EMBL" id="JACYNN010000005">
    <property type="protein sequence ID" value="MBD8106643.1"/>
    <property type="molecule type" value="Genomic_DNA"/>
</dbReference>
<evidence type="ECO:0000313" key="2">
    <source>
        <dbReference type="Proteomes" id="UP000661012"/>
    </source>
</evidence>
<dbReference type="Pfam" id="PF05939">
    <property type="entry name" value="Phage_min_tail"/>
    <property type="match status" value="1"/>
</dbReference>
<proteinExistence type="predicted"/>
<dbReference type="Proteomes" id="UP000661012">
    <property type="component" value="Unassembled WGS sequence"/>
</dbReference>
<sequence length="261" mass="28294">MATDTFEWPVRISGSEQITVSAVMAQFGDGYRQVAENGINSASETWNLSVDGHIPLPASIIAVADPFLAGRQNGGRIHAVNGRSVTLDRVIDYAAGDRLILNTTDGKTQTRTISAISNDKRTVTVSTAWASTPVTGAVWSIDSDDLAVQYYRVTSVMANDDGTFTVSGVQHDPNKFRYIDDGVRIESPPVTVTPIGVMKPPANIKISENSFASQGLSVASMEVSWDKAEGAIRYMAQWRKDNGDWVNVGQIRGQLLLTVHH</sequence>
<keyword evidence="2" id="KW-1185">Reference proteome</keyword>
<gene>
    <name evidence="1" type="ORF">IFT93_09440</name>
</gene>
<reference evidence="1 2" key="1">
    <citation type="journal article" date="2020" name="FEMS Microbiol. Ecol.">
        <title>Temporal dynamics of bacterial communities during seed development and maturation.</title>
        <authorList>
            <person name="Chesneau G."/>
            <person name="Torres-Cortes G."/>
            <person name="Briand M."/>
            <person name="Darrasse A."/>
            <person name="Preveaux A."/>
            <person name="Marais C."/>
            <person name="Jacques M.A."/>
            <person name="Shade A."/>
            <person name="Barret M."/>
        </authorList>
    </citation>
    <scope>NUCLEOTIDE SEQUENCE [LARGE SCALE GENOMIC DNA]</scope>
    <source>
        <strain evidence="1 2">CFBP13732</strain>
    </source>
</reference>
<comment type="caution">
    <text evidence="1">The sequence shown here is derived from an EMBL/GenBank/DDBJ whole genome shotgun (WGS) entry which is preliminary data.</text>
</comment>
<dbReference type="InterPro" id="IPR053171">
    <property type="entry name" value="Viral_Tip_Attach_Protein"/>
</dbReference>
<accession>A0ABR8ZSH6</accession>
<name>A0ABR8ZSH6_9GAMM</name>
<evidence type="ECO:0000313" key="1">
    <source>
        <dbReference type="EMBL" id="MBD8106643.1"/>
    </source>
</evidence>
<dbReference type="PANTHER" id="PTHR36251:SF2">
    <property type="entry name" value="GIFSY-2 PROPHAGE HOST SPECIFICITY PROTEIN J, PHAGE LAMBDA"/>
    <property type="match status" value="1"/>
</dbReference>
<dbReference type="PANTHER" id="PTHR36251">
    <property type="entry name" value="FELS-1 PROPHAGE HOST SPECIFICITY PROTEIN-RELATED"/>
    <property type="match status" value="1"/>
</dbReference>
<organism evidence="1 2">
    <name type="scientific">Erwinia persicina</name>
    <dbReference type="NCBI Taxonomy" id="55211"/>
    <lineage>
        <taxon>Bacteria</taxon>
        <taxon>Pseudomonadati</taxon>
        <taxon>Pseudomonadota</taxon>
        <taxon>Gammaproteobacteria</taxon>
        <taxon>Enterobacterales</taxon>
        <taxon>Erwiniaceae</taxon>
        <taxon>Erwinia</taxon>
    </lineage>
</organism>
<protein>
    <submittedName>
        <fullName evidence="1">Phage tail protein</fullName>
    </submittedName>
</protein>
<dbReference type="InterPro" id="IPR010265">
    <property type="entry name" value="Phage_lambda_TipM"/>
</dbReference>